<dbReference type="Proteomes" id="UP001417504">
    <property type="component" value="Unassembled WGS sequence"/>
</dbReference>
<dbReference type="GO" id="GO:0071944">
    <property type="term" value="C:cell periphery"/>
    <property type="evidence" value="ECO:0007669"/>
    <property type="project" value="TreeGrafter"/>
</dbReference>
<sequence>MHGEDGSGGSREVAGNALESRSGTELRLVRRGRWERRVGDAVRGEGAERFEHEERELTAESFARGGEGAERFLEQAESVTCNDQTDYFSTDSNGHFYAEIAGYKVSEENLNKPLQTCHVRLDSSPLTNCDQQTDINNGIDGASLRSENKRISSEHYQAVIYAAGPVAFRPAQC</sequence>
<accession>A0AAP0NY29</accession>
<evidence type="ECO:0000256" key="1">
    <source>
        <dbReference type="ARBA" id="ARBA00022729"/>
    </source>
</evidence>
<protein>
    <submittedName>
        <fullName evidence="3">Uncharacterized protein</fullName>
    </submittedName>
</protein>
<dbReference type="AlphaFoldDB" id="A0AAP0NY29"/>
<feature type="region of interest" description="Disordered" evidence="2">
    <location>
        <begin position="1"/>
        <end position="25"/>
    </location>
</feature>
<gene>
    <name evidence="3" type="ORF">Sjap_012865</name>
</gene>
<dbReference type="EMBL" id="JBBNAE010000005">
    <property type="protein sequence ID" value="KAK9123263.1"/>
    <property type="molecule type" value="Genomic_DNA"/>
</dbReference>
<keyword evidence="4" id="KW-1185">Reference proteome</keyword>
<evidence type="ECO:0000256" key="2">
    <source>
        <dbReference type="SAM" id="MobiDB-lite"/>
    </source>
</evidence>
<name>A0AAP0NY29_9MAGN</name>
<dbReference type="PANTHER" id="PTHR33470">
    <property type="entry name" value="OS01G0164075 PROTEIN"/>
    <property type="match status" value="1"/>
</dbReference>
<organism evidence="3 4">
    <name type="scientific">Stephania japonica</name>
    <dbReference type="NCBI Taxonomy" id="461633"/>
    <lineage>
        <taxon>Eukaryota</taxon>
        <taxon>Viridiplantae</taxon>
        <taxon>Streptophyta</taxon>
        <taxon>Embryophyta</taxon>
        <taxon>Tracheophyta</taxon>
        <taxon>Spermatophyta</taxon>
        <taxon>Magnoliopsida</taxon>
        <taxon>Ranunculales</taxon>
        <taxon>Menispermaceae</taxon>
        <taxon>Menispermoideae</taxon>
        <taxon>Cissampelideae</taxon>
        <taxon>Stephania</taxon>
    </lineage>
</organism>
<dbReference type="PANTHER" id="PTHR33470:SF4">
    <property type="entry name" value="OS01G0164025 PROTEIN"/>
    <property type="match status" value="1"/>
</dbReference>
<keyword evidence="1" id="KW-0732">Signal</keyword>
<evidence type="ECO:0000313" key="3">
    <source>
        <dbReference type="EMBL" id="KAK9123263.1"/>
    </source>
</evidence>
<dbReference type="Pfam" id="PF01190">
    <property type="entry name" value="Pollen_Ole_e_1"/>
    <property type="match status" value="1"/>
</dbReference>
<reference evidence="3 4" key="1">
    <citation type="submission" date="2024-01" db="EMBL/GenBank/DDBJ databases">
        <title>Genome assemblies of Stephania.</title>
        <authorList>
            <person name="Yang L."/>
        </authorList>
    </citation>
    <scope>NUCLEOTIDE SEQUENCE [LARGE SCALE GENOMIC DNA]</scope>
    <source>
        <strain evidence="3">QJT</strain>
        <tissue evidence="3">Leaf</tissue>
    </source>
</reference>
<comment type="caution">
    <text evidence="3">The sequence shown here is derived from an EMBL/GenBank/DDBJ whole genome shotgun (WGS) entry which is preliminary data.</text>
</comment>
<evidence type="ECO:0000313" key="4">
    <source>
        <dbReference type="Proteomes" id="UP001417504"/>
    </source>
</evidence>
<proteinExistence type="predicted"/>